<evidence type="ECO:0000313" key="2">
    <source>
        <dbReference type="Proteomes" id="UP000544872"/>
    </source>
</evidence>
<dbReference type="Pfam" id="PF09981">
    <property type="entry name" value="DUF2218"/>
    <property type="match status" value="1"/>
</dbReference>
<evidence type="ECO:0000313" key="1">
    <source>
        <dbReference type="EMBL" id="MBB6210650.1"/>
    </source>
</evidence>
<dbReference type="RefSeq" id="WP_184263482.1">
    <property type="nucleotide sequence ID" value="NZ_JACIIX010000007.1"/>
</dbReference>
<reference evidence="1 2" key="1">
    <citation type="submission" date="2020-08" db="EMBL/GenBank/DDBJ databases">
        <title>Genomic Encyclopedia of Type Strains, Phase IV (KMG-IV): sequencing the most valuable type-strain genomes for metagenomic binning, comparative biology and taxonomic classification.</title>
        <authorList>
            <person name="Goeker M."/>
        </authorList>
    </citation>
    <scope>NUCLEOTIDE SEQUENCE [LARGE SCALE GENOMIC DNA]</scope>
    <source>
        <strain evidence="1 2">DSM 11590</strain>
    </source>
</reference>
<organism evidence="1 2">
    <name type="scientific">Novispirillum itersonii</name>
    <name type="common">Aquaspirillum itersonii</name>
    <dbReference type="NCBI Taxonomy" id="189"/>
    <lineage>
        <taxon>Bacteria</taxon>
        <taxon>Pseudomonadati</taxon>
        <taxon>Pseudomonadota</taxon>
        <taxon>Alphaproteobacteria</taxon>
        <taxon>Rhodospirillales</taxon>
        <taxon>Novispirillaceae</taxon>
        <taxon>Novispirillum</taxon>
    </lineage>
</organism>
<dbReference type="PIRSF" id="PIRSF028291">
    <property type="entry name" value="UCP028291"/>
    <property type="match status" value="1"/>
</dbReference>
<name>A0A7W9ZG84_NOVIT</name>
<accession>A0A7W9ZG84</accession>
<dbReference type="AlphaFoldDB" id="A0A7W9ZG84"/>
<dbReference type="Proteomes" id="UP000544872">
    <property type="component" value="Unassembled WGS sequence"/>
</dbReference>
<dbReference type="EMBL" id="JACIIX010000007">
    <property type="protein sequence ID" value="MBB6210650.1"/>
    <property type="molecule type" value="Genomic_DNA"/>
</dbReference>
<dbReference type="InterPro" id="IPR014543">
    <property type="entry name" value="UCP028291"/>
</dbReference>
<protein>
    <recommendedName>
        <fullName evidence="3">DUF2218 domain-containing protein</fullName>
    </recommendedName>
</protein>
<dbReference type="Gene3D" id="3.30.310.50">
    <property type="entry name" value="Alpha-D-phosphohexomutase, C-terminal domain"/>
    <property type="match status" value="1"/>
</dbReference>
<evidence type="ECO:0008006" key="3">
    <source>
        <dbReference type="Google" id="ProtNLM"/>
    </source>
</evidence>
<keyword evidence="2" id="KW-1185">Reference proteome</keyword>
<proteinExistence type="predicted"/>
<comment type="caution">
    <text evidence="1">The sequence shown here is derived from an EMBL/GenBank/DDBJ whole genome shotgun (WGS) entry which is preliminary data.</text>
</comment>
<sequence>MTDPVHAHAAVATPSASRYLTQLCKHFAHKITVDYDETSGRAEFSWGTCQLSAIDGTLHLHLTAAGPEGLGRIKAVVEDHLVRFGWREALSVEWTDAA</sequence>
<gene>
    <name evidence="1" type="ORF">FHS48_002075</name>
</gene>